<evidence type="ECO:0000256" key="3">
    <source>
        <dbReference type="ARBA" id="ARBA00022801"/>
    </source>
</evidence>
<proteinExistence type="inferred from homology"/>
<evidence type="ECO:0000313" key="6">
    <source>
        <dbReference type="EMBL" id="KXZ49054.1"/>
    </source>
</evidence>
<keyword evidence="7" id="KW-1185">Reference proteome</keyword>
<dbReference type="PANTHER" id="PTHR23402:SF1">
    <property type="entry name" value="PYROGLUTAMYL-PEPTIDASE I"/>
    <property type="match status" value="1"/>
</dbReference>
<dbReference type="InterPro" id="IPR036440">
    <property type="entry name" value="Peptidase_C15-like_sf"/>
</dbReference>
<sequence length="171" mass="18464">MLCPAPPLRTASGLDGQRRDGGTPPTTWVLLHLGVAHTAAEYRLESRAYNCAAFRVPDERGWQPEAHELEPGCGLEAWVGSRLPLVALCGALADKGHNVVVSEDAGRFICNWTYHRACRLAEKAASGGAGYIAAHALFVHVPPFTVYGEELQRSFLIDVMKAIAECVALGR</sequence>
<comment type="similarity">
    <text evidence="1">Belongs to the peptidase C15 family.</text>
</comment>
<dbReference type="AlphaFoldDB" id="A0A150GGV3"/>
<evidence type="ECO:0000256" key="5">
    <source>
        <dbReference type="SAM" id="MobiDB-lite"/>
    </source>
</evidence>
<dbReference type="EMBL" id="LSYV01000024">
    <property type="protein sequence ID" value="KXZ49054.1"/>
    <property type="molecule type" value="Genomic_DNA"/>
</dbReference>
<evidence type="ECO:0000313" key="7">
    <source>
        <dbReference type="Proteomes" id="UP000075714"/>
    </source>
</evidence>
<organism evidence="6 7">
    <name type="scientific">Gonium pectorale</name>
    <name type="common">Green alga</name>
    <dbReference type="NCBI Taxonomy" id="33097"/>
    <lineage>
        <taxon>Eukaryota</taxon>
        <taxon>Viridiplantae</taxon>
        <taxon>Chlorophyta</taxon>
        <taxon>core chlorophytes</taxon>
        <taxon>Chlorophyceae</taxon>
        <taxon>CS clade</taxon>
        <taxon>Chlamydomonadales</taxon>
        <taxon>Volvocaceae</taxon>
        <taxon>Gonium</taxon>
    </lineage>
</organism>
<feature type="region of interest" description="Disordered" evidence="5">
    <location>
        <begin position="1"/>
        <end position="20"/>
    </location>
</feature>
<dbReference type="PANTHER" id="PTHR23402">
    <property type="entry name" value="PROTEASE FAMILY C15 PYROGLUTAMYL-PEPTIDASE I-RELATED"/>
    <property type="match status" value="1"/>
</dbReference>
<evidence type="ECO:0000256" key="4">
    <source>
        <dbReference type="ARBA" id="ARBA00022807"/>
    </source>
</evidence>
<gene>
    <name evidence="6" type="ORF">GPECTOR_23g14</name>
</gene>
<evidence type="ECO:0000256" key="1">
    <source>
        <dbReference type="ARBA" id="ARBA00006641"/>
    </source>
</evidence>
<name>A0A150GGV3_GONPE</name>
<dbReference type="Gene3D" id="3.40.630.20">
    <property type="entry name" value="Peptidase C15, pyroglutamyl peptidase I-like"/>
    <property type="match status" value="1"/>
</dbReference>
<dbReference type="Proteomes" id="UP000075714">
    <property type="component" value="Unassembled WGS sequence"/>
</dbReference>
<keyword evidence="4" id="KW-0788">Thiol protease</keyword>
<dbReference type="Pfam" id="PF01470">
    <property type="entry name" value="Peptidase_C15"/>
    <property type="match status" value="1"/>
</dbReference>
<protein>
    <submittedName>
        <fullName evidence="6">Uncharacterized protein</fullName>
    </submittedName>
</protein>
<keyword evidence="3" id="KW-0378">Hydrolase</keyword>
<comment type="caution">
    <text evidence="6">The sequence shown here is derived from an EMBL/GenBank/DDBJ whole genome shotgun (WGS) entry which is preliminary data.</text>
</comment>
<dbReference type="GO" id="GO:0008234">
    <property type="term" value="F:cysteine-type peptidase activity"/>
    <property type="evidence" value="ECO:0007669"/>
    <property type="project" value="UniProtKB-KW"/>
</dbReference>
<keyword evidence="2" id="KW-0645">Protease</keyword>
<accession>A0A150GGV3</accession>
<evidence type="ECO:0000256" key="2">
    <source>
        <dbReference type="ARBA" id="ARBA00022670"/>
    </source>
</evidence>
<reference evidence="7" key="1">
    <citation type="journal article" date="2016" name="Nat. Commun.">
        <title>The Gonium pectorale genome demonstrates co-option of cell cycle regulation during the evolution of multicellularity.</title>
        <authorList>
            <person name="Hanschen E.R."/>
            <person name="Marriage T.N."/>
            <person name="Ferris P.J."/>
            <person name="Hamaji T."/>
            <person name="Toyoda A."/>
            <person name="Fujiyama A."/>
            <person name="Neme R."/>
            <person name="Noguchi H."/>
            <person name="Minakuchi Y."/>
            <person name="Suzuki M."/>
            <person name="Kawai-Toyooka H."/>
            <person name="Smith D.R."/>
            <person name="Sparks H."/>
            <person name="Anderson J."/>
            <person name="Bakaric R."/>
            <person name="Luria V."/>
            <person name="Karger A."/>
            <person name="Kirschner M.W."/>
            <person name="Durand P.M."/>
            <person name="Michod R.E."/>
            <person name="Nozaki H."/>
            <person name="Olson B.J."/>
        </authorList>
    </citation>
    <scope>NUCLEOTIDE SEQUENCE [LARGE SCALE GENOMIC DNA]</scope>
    <source>
        <strain evidence="7">NIES-2863</strain>
    </source>
</reference>
<dbReference type="OrthoDB" id="407146at2759"/>
<dbReference type="SUPFAM" id="SSF53182">
    <property type="entry name" value="Pyrrolidone carboxyl peptidase (pyroglutamate aminopeptidase)"/>
    <property type="match status" value="1"/>
</dbReference>
<dbReference type="GO" id="GO:0006508">
    <property type="term" value="P:proteolysis"/>
    <property type="evidence" value="ECO:0007669"/>
    <property type="project" value="UniProtKB-KW"/>
</dbReference>
<dbReference type="InterPro" id="IPR016125">
    <property type="entry name" value="Peptidase_C15-like"/>
</dbReference>